<evidence type="ECO:0000313" key="11">
    <source>
        <dbReference type="EMBL" id="MDP8568087.1"/>
    </source>
</evidence>
<keyword evidence="4" id="KW-0547">Nucleotide-binding</keyword>
<dbReference type="SUPFAM" id="SSF52540">
    <property type="entry name" value="P-loop containing nucleoside triphosphate hydrolases"/>
    <property type="match status" value="1"/>
</dbReference>
<keyword evidence="5 11" id="KW-0067">ATP-binding</keyword>
<gene>
    <name evidence="11" type="ORF">Q9291_09525</name>
</gene>
<dbReference type="Gene3D" id="3.40.50.300">
    <property type="entry name" value="P-loop containing nucleotide triphosphate hydrolases"/>
    <property type="match status" value="1"/>
</dbReference>
<dbReference type="RefSeq" id="WP_306389810.1">
    <property type="nucleotide sequence ID" value="NZ_JAVCAP010000020.1"/>
</dbReference>
<dbReference type="PROSITE" id="PS50893">
    <property type="entry name" value="ABC_TRANSPORTER_2"/>
    <property type="match status" value="1"/>
</dbReference>
<name>A0ABT9JU53_9PROT</name>
<reference evidence="12" key="1">
    <citation type="journal article" date="2019" name="Int. J. Syst. Evol. Microbiol.">
        <title>The Global Catalogue of Microorganisms (GCM) 10K type strain sequencing project: providing services to taxonomists for standard genome sequencing and annotation.</title>
        <authorList>
            <consortium name="The Broad Institute Genomics Platform"/>
            <consortium name="The Broad Institute Genome Sequencing Center for Infectious Disease"/>
            <person name="Wu L."/>
            <person name="Ma J."/>
        </authorList>
    </citation>
    <scope>NUCLEOTIDE SEQUENCE [LARGE SCALE GENOMIC DNA]</scope>
    <source>
        <strain evidence="12">VKM B-3159</strain>
    </source>
</reference>
<evidence type="ECO:0000256" key="2">
    <source>
        <dbReference type="ARBA" id="ARBA00022475"/>
    </source>
</evidence>
<dbReference type="Gene3D" id="1.20.1560.10">
    <property type="entry name" value="ABC transporter type 1, transmembrane domain"/>
    <property type="match status" value="1"/>
</dbReference>
<comment type="subcellular location">
    <subcellularLocation>
        <location evidence="1">Cell membrane</location>
        <topology evidence="1">Multi-pass membrane protein</topology>
    </subcellularLocation>
</comment>
<evidence type="ECO:0000256" key="6">
    <source>
        <dbReference type="ARBA" id="ARBA00022989"/>
    </source>
</evidence>
<organism evidence="11 12">
    <name type="scientific">Methylophilus aquaticus</name>
    <dbReference type="NCBI Taxonomy" id="1971610"/>
    <lineage>
        <taxon>Bacteria</taxon>
        <taxon>Pseudomonadati</taxon>
        <taxon>Pseudomonadota</taxon>
        <taxon>Betaproteobacteria</taxon>
        <taxon>Nitrosomonadales</taxon>
        <taxon>Methylophilaceae</taxon>
        <taxon>Methylophilus</taxon>
    </lineage>
</organism>
<feature type="transmembrane region" description="Helical" evidence="8">
    <location>
        <begin position="266"/>
        <end position="285"/>
    </location>
</feature>
<feature type="transmembrane region" description="Helical" evidence="8">
    <location>
        <begin position="24"/>
        <end position="53"/>
    </location>
</feature>
<feature type="transmembrane region" description="Helical" evidence="8">
    <location>
        <begin position="73"/>
        <end position="90"/>
    </location>
</feature>
<evidence type="ECO:0000256" key="5">
    <source>
        <dbReference type="ARBA" id="ARBA00022840"/>
    </source>
</evidence>
<dbReference type="Proteomes" id="UP001225906">
    <property type="component" value="Unassembled WGS sequence"/>
</dbReference>
<evidence type="ECO:0000256" key="1">
    <source>
        <dbReference type="ARBA" id="ARBA00004651"/>
    </source>
</evidence>
<feature type="transmembrane region" description="Helical" evidence="8">
    <location>
        <begin position="150"/>
        <end position="174"/>
    </location>
</feature>
<evidence type="ECO:0000256" key="7">
    <source>
        <dbReference type="ARBA" id="ARBA00023136"/>
    </source>
</evidence>
<dbReference type="SUPFAM" id="SSF90123">
    <property type="entry name" value="ABC transporter transmembrane region"/>
    <property type="match status" value="1"/>
</dbReference>
<dbReference type="InterPro" id="IPR003439">
    <property type="entry name" value="ABC_transporter-like_ATP-bd"/>
</dbReference>
<dbReference type="PROSITE" id="PS00211">
    <property type="entry name" value="ABC_TRANSPORTER_1"/>
    <property type="match status" value="1"/>
</dbReference>
<dbReference type="EMBL" id="JAVCAP010000020">
    <property type="protein sequence ID" value="MDP8568087.1"/>
    <property type="molecule type" value="Genomic_DNA"/>
</dbReference>
<feature type="transmembrane region" description="Helical" evidence="8">
    <location>
        <begin position="180"/>
        <end position="199"/>
    </location>
</feature>
<keyword evidence="3 8" id="KW-0812">Transmembrane</keyword>
<keyword evidence="12" id="KW-1185">Reference proteome</keyword>
<evidence type="ECO:0000256" key="4">
    <source>
        <dbReference type="ARBA" id="ARBA00022741"/>
    </source>
</evidence>
<evidence type="ECO:0000259" key="9">
    <source>
        <dbReference type="PROSITE" id="PS50893"/>
    </source>
</evidence>
<proteinExistence type="predicted"/>
<sequence length="592" mass="65408">MKKIETQNTHPITFLLNSIGKKRLLHLLVIVFINSILDIVGIALIFPFLQIIANPSLLIDKANQLNIHIPFSHQNLVLSLGFLLISFYALKSLAQSKLAKKQAQYLSRYTGKNTNDIVSKILQARYSIFQNTAASEISGTAYSNTVHTSIALAALIQSFNEALIIVFLMIGFFWINPVLAVGTIGVLILISFLLFNFVIKKSSNLGVAQTHIENIRYRLLFSITTSIRDIKIMGLENLFDKKNQEISKQYADLAWRYNHNSALPRFIIEFLALSAVVAVAIITIISQIPGEDATPALGLLAVATVRAVPAFSRLFNSLSSYKFSSRFVQNLFALEQTLSSASAPYIKDNLSFSKSIQLKDICFSYHKNKIINNISLDIKFGESIAIVGPSGAGKSTLLDIFTGLQPATSGQFICDDEPFNPYTSESIHNLIGYVPQAITLLDETIAYNITFQSAPDLKKLNDVIRKACLEDLIKDIPEGLFTKVGENGLRLSGGQRQRIGIARALYKMPSILIFDEATSALDAVSERLLIDEIASLRGNVSSIMVTHKLSTAIFCDKIYVLNKGSVVAVGTHVELLKACKLYKQMFAIQQST</sequence>
<dbReference type="PANTHER" id="PTHR24221:SF632">
    <property type="entry name" value="ATP-DEPENDENT LIPID A-CORE FLIPPASE"/>
    <property type="match status" value="1"/>
</dbReference>
<keyword evidence="7 8" id="KW-0472">Membrane</keyword>
<dbReference type="InterPro" id="IPR011527">
    <property type="entry name" value="ABC1_TM_dom"/>
</dbReference>
<dbReference type="InterPro" id="IPR017871">
    <property type="entry name" value="ABC_transporter-like_CS"/>
</dbReference>
<dbReference type="InterPro" id="IPR039421">
    <property type="entry name" value="Type_1_exporter"/>
</dbReference>
<protein>
    <submittedName>
        <fullName evidence="11">ABC transporter ATP-binding protein</fullName>
    </submittedName>
</protein>
<dbReference type="PANTHER" id="PTHR24221">
    <property type="entry name" value="ATP-BINDING CASSETTE SUB-FAMILY B"/>
    <property type="match status" value="1"/>
</dbReference>
<evidence type="ECO:0000313" key="12">
    <source>
        <dbReference type="Proteomes" id="UP001225906"/>
    </source>
</evidence>
<feature type="domain" description="ABC transmembrane type-1" evidence="10">
    <location>
        <begin position="27"/>
        <end position="282"/>
    </location>
</feature>
<feature type="domain" description="ABC transporter" evidence="9">
    <location>
        <begin position="356"/>
        <end position="588"/>
    </location>
</feature>
<dbReference type="GO" id="GO:0005524">
    <property type="term" value="F:ATP binding"/>
    <property type="evidence" value="ECO:0007669"/>
    <property type="project" value="UniProtKB-KW"/>
</dbReference>
<dbReference type="InterPro" id="IPR003593">
    <property type="entry name" value="AAA+_ATPase"/>
</dbReference>
<dbReference type="InterPro" id="IPR036640">
    <property type="entry name" value="ABC1_TM_sf"/>
</dbReference>
<dbReference type="InterPro" id="IPR027417">
    <property type="entry name" value="P-loop_NTPase"/>
</dbReference>
<keyword evidence="6 8" id="KW-1133">Transmembrane helix</keyword>
<accession>A0ABT9JU53</accession>
<evidence type="ECO:0000259" key="10">
    <source>
        <dbReference type="PROSITE" id="PS50929"/>
    </source>
</evidence>
<comment type="caution">
    <text evidence="11">The sequence shown here is derived from an EMBL/GenBank/DDBJ whole genome shotgun (WGS) entry which is preliminary data.</text>
</comment>
<evidence type="ECO:0000256" key="8">
    <source>
        <dbReference type="SAM" id="Phobius"/>
    </source>
</evidence>
<evidence type="ECO:0000256" key="3">
    <source>
        <dbReference type="ARBA" id="ARBA00022692"/>
    </source>
</evidence>
<dbReference type="PROSITE" id="PS50929">
    <property type="entry name" value="ABC_TM1F"/>
    <property type="match status" value="1"/>
</dbReference>
<dbReference type="SMART" id="SM00382">
    <property type="entry name" value="AAA"/>
    <property type="match status" value="1"/>
</dbReference>
<keyword evidence="2" id="KW-1003">Cell membrane</keyword>
<dbReference type="Pfam" id="PF00005">
    <property type="entry name" value="ABC_tran"/>
    <property type="match status" value="1"/>
</dbReference>